<gene>
    <name evidence="2" type="ORF">BDN70DRAFT_657638</name>
</gene>
<feature type="compositionally biased region" description="Low complexity" evidence="1">
    <location>
        <begin position="445"/>
        <end position="463"/>
    </location>
</feature>
<sequence length="729" mass="78590">MALTQSARMAGPSWDEEVVPALRKRLESESRTLARRMSAISLSSVESLSSAFPDKTMRQTQASPPANSYQQSSVSSQQRQQSGYQRQPTVDRTTPVASNRVTNGTSTQSSTKTPFQRARTYSSPYASDLPNGHANGHARPGANNSQSSNPASRPAEIKPTRIPKASRPPISSAANSPLINGSSHSPAVTPYSLSPEQPFSQILPDQRQRGIVPSSSTQSSFELSYRNNRQPIGLLNESPPFPTDSTMSSGFTQAGNYRNASLEEAPPRASTDSEERPYEHWYRGEVSRNGGVGELRVGRRQEMLDIANYGHLIESKKNAPKRLPPMNVETDTRRARKRAGSIAGITNKERERESIYLDEEHVDDVGRVMDENPLTDLEGEGSEVQSLSEGYSGVAYAYIPGAGDTPSNEWTTVAGAHERSTTPTPSMLPRPSSRQQGNVPPTRIPGPSSRRSSESRSTVNTSPPIGGHPNGSISSSSKTPTASPPPAQSSSSSSRLNATTNNTSPTSAAAQKRGISPGSKKARGPAAKAITKSKTAPGRQQQGDIRESVAYYPTPAGDGEDMADAIPSWTQPVPKEGNWDEVVLPVVARKKGLDRYYEEADGSPKPKKIEKPIAPAPGTFGFDGTKYRPPRGESIPMDEFGRPAVEDEQDRQQSNGADRNGDFDHPIQSPTVFDEQRRKTSPSPAPFSDYAPPVAATTVISPVHGQMNGQQQNMEEEEGGGGCCKCVIM</sequence>
<dbReference type="OrthoDB" id="3363891at2759"/>
<organism evidence="2 3">
    <name type="scientific">Pholiota conissans</name>
    <dbReference type="NCBI Taxonomy" id="109636"/>
    <lineage>
        <taxon>Eukaryota</taxon>
        <taxon>Fungi</taxon>
        <taxon>Dikarya</taxon>
        <taxon>Basidiomycota</taxon>
        <taxon>Agaricomycotina</taxon>
        <taxon>Agaricomycetes</taxon>
        <taxon>Agaricomycetidae</taxon>
        <taxon>Agaricales</taxon>
        <taxon>Agaricineae</taxon>
        <taxon>Strophariaceae</taxon>
        <taxon>Pholiota</taxon>
    </lineage>
</organism>
<dbReference type="EMBL" id="MU155203">
    <property type="protein sequence ID" value="KAF9479913.1"/>
    <property type="molecule type" value="Genomic_DNA"/>
</dbReference>
<evidence type="ECO:0000313" key="2">
    <source>
        <dbReference type="EMBL" id="KAF9479913.1"/>
    </source>
</evidence>
<feature type="compositionally biased region" description="Polar residues" evidence="1">
    <location>
        <begin position="142"/>
        <end position="151"/>
    </location>
</feature>
<feature type="compositionally biased region" description="Low complexity" evidence="1">
    <location>
        <begin position="488"/>
        <end position="510"/>
    </location>
</feature>
<feature type="compositionally biased region" description="Polar residues" evidence="1">
    <location>
        <begin position="532"/>
        <end position="543"/>
    </location>
</feature>
<feature type="compositionally biased region" description="Basic and acidic residues" evidence="1">
    <location>
        <begin position="597"/>
        <end position="611"/>
    </location>
</feature>
<dbReference type="AlphaFoldDB" id="A0A9P5Z1Y9"/>
<feature type="compositionally biased region" description="Low complexity" evidence="1">
    <location>
        <begin position="68"/>
        <end position="87"/>
    </location>
</feature>
<feature type="compositionally biased region" description="Polar residues" evidence="1">
    <location>
        <begin position="88"/>
        <end position="125"/>
    </location>
</feature>
<accession>A0A9P5Z1Y9</accession>
<dbReference type="Proteomes" id="UP000807469">
    <property type="component" value="Unassembled WGS sequence"/>
</dbReference>
<reference evidence="2" key="1">
    <citation type="submission" date="2020-11" db="EMBL/GenBank/DDBJ databases">
        <authorList>
            <consortium name="DOE Joint Genome Institute"/>
            <person name="Ahrendt S."/>
            <person name="Riley R."/>
            <person name="Andreopoulos W."/>
            <person name="Labutti K."/>
            <person name="Pangilinan J."/>
            <person name="Ruiz-Duenas F.J."/>
            <person name="Barrasa J.M."/>
            <person name="Sanchez-Garcia M."/>
            <person name="Camarero S."/>
            <person name="Miyauchi S."/>
            <person name="Serrano A."/>
            <person name="Linde D."/>
            <person name="Babiker R."/>
            <person name="Drula E."/>
            <person name="Ayuso-Fernandez I."/>
            <person name="Pacheco R."/>
            <person name="Padilla G."/>
            <person name="Ferreira P."/>
            <person name="Barriuso J."/>
            <person name="Kellner H."/>
            <person name="Castanera R."/>
            <person name="Alfaro M."/>
            <person name="Ramirez L."/>
            <person name="Pisabarro A.G."/>
            <person name="Kuo A."/>
            <person name="Tritt A."/>
            <person name="Lipzen A."/>
            <person name="He G."/>
            <person name="Yan M."/>
            <person name="Ng V."/>
            <person name="Cullen D."/>
            <person name="Martin F."/>
            <person name="Rosso M.-N."/>
            <person name="Henrissat B."/>
            <person name="Hibbett D."/>
            <person name="Martinez A.T."/>
            <person name="Grigoriev I.V."/>
        </authorList>
    </citation>
    <scope>NUCLEOTIDE SEQUENCE</scope>
    <source>
        <strain evidence="2">CIRM-BRFM 674</strain>
    </source>
</reference>
<feature type="compositionally biased region" description="Polar residues" evidence="1">
    <location>
        <begin position="172"/>
        <end position="198"/>
    </location>
</feature>
<feature type="compositionally biased region" description="Low complexity" evidence="1">
    <location>
        <begin position="470"/>
        <end position="481"/>
    </location>
</feature>
<name>A0A9P5Z1Y9_9AGAR</name>
<evidence type="ECO:0000313" key="3">
    <source>
        <dbReference type="Proteomes" id="UP000807469"/>
    </source>
</evidence>
<keyword evidence="3" id="KW-1185">Reference proteome</keyword>
<feature type="region of interest" description="Disordered" evidence="1">
    <location>
        <begin position="37"/>
        <end position="198"/>
    </location>
</feature>
<proteinExistence type="predicted"/>
<comment type="caution">
    <text evidence="2">The sequence shown here is derived from an EMBL/GenBank/DDBJ whole genome shotgun (WGS) entry which is preliminary data.</text>
</comment>
<feature type="compositionally biased region" description="Low complexity" evidence="1">
    <location>
        <begin position="38"/>
        <end position="51"/>
    </location>
</feature>
<evidence type="ECO:0000256" key="1">
    <source>
        <dbReference type="SAM" id="MobiDB-lite"/>
    </source>
</evidence>
<feature type="region of interest" description="Disordered" evidence="1">
    <location>
        <begin position="401"/>
        <end position="576"/>
    </location>
</feature>
<protein>
    <submittedName>
        <fullName evidence="2">Uncharacterized protein</fullName>
    </submittedName>
</protein>
<feature type="region of interest" description="Disordered" evidence="1">
    <location>
        <begin position="597"/>
        <end position="722"/>
    </location>
</feature>
<feature type="compositionally biased region" description="Polar residues" evidence="1">
    <location>
        <begin position="58"/>
        <end position="67"/>
    </location>
</feature>